<dbReference type="PATRIC" id="fig|1145115.3.peg.874"/>
<dbReference type="AlphaFoldDB" id="K2LNF9"/>
<gene>
    <name evidence="1" type="ORF">OUM_0897</name>
</gene>
<dbReference type="EMBL" id="AMOV01000004">
    <property type="protein sequence ID" value="EKE91430.1"/>
    <property type="molecule type" value="Genomic_DNA"/>
</dbReference>
<dbReference type="Proteomes" id="UP000006766">
    <property type="component" value="Unassembled WGS sequence"/>
</dbReference>
<proteinExistence type="predicted"/>
<organism evidence="1 2">
    <name type="scientific">Helicobacter pylori R038b</name>
    <dbReference type="NCBI Taxonomy" id="1145115"/>
    <lineage>
        <taxon>Bacteria</taxon>
        <taxon>Pseudomonadati</taxon>
        <taxon>Campylobacterota</taxon>
        <taxon>Epsilonproteobacteria</taxon>
        <taxon>Campylobacterales</taxon>
        <taxon>Helicobacteraceae</taxon>
        <taxon>Helicobacter</taxon>
    </lineage>
</organism>
<evidence type="ECO:0000313" key="2">
    <source>
        <dbReference type="Proteomes" id="UP000006766"/>
    </source>
</evidence>
<accession>K2LNF9</accession>
<comment type="caution">
    <text evidence="1">The sequence shown here is derived from an EMBL/GenBank/DDBJ whole genome shotgun (WGS) entry which is preliminary data.</text>
</comment>
<evidence type="ECO:0000313" key="1">
    <source>
        <dbReference type="EMBL" id="EKE91430.1"/>
    </source>
</evidence>
<protein>
    <recommendedName>
        <fullName evidence="3">DUF697 domain-containing protein</fullName>
    </recommendedName>
</protein>
<evidence type="ECO:0008006" key="3">
    <source>
        <dbReference type="Google" id="ProtNLM"/>
    </source>
</evidence>
<name>K2LNF9_HELPX</name>
<sequence>MKRELLSFAKKWNIPTIVVFTNTQEKAGDAFVKEAKEIIDEEWGFKGFIRDYVRVNSVAFSFRGLKVPVEGLEKLVDETKKCLSDAEKNKRRHFLSIQKVNIQARKQAMIEECKTIIHVASGAAGAAGLIPIPFSDALAIAPIQAGMIYKMNDAFGMDLDTSVGASLIAGLLSVTAVAHVGRTLVNGFLKFIPATGSVAGGATAAVITEGIGFAYLKVLEKCFNDETGEVNLPDEVGMITSLFKENYLNLDTIKKLTP</sequence>
<reference evidence="1 2" key="1">
    <citation type="journal article" date="2013" name="Pathog. Dis.">
        <title>Genome sequences of 65 Helicobacter pylori strains isolated from asymptomatic individuals and patients with gastric cancer, peptic ulcer disease, or gastritis.</title>
        <authorList>
            <person name="Blanchard T.G."/>
            <person name="Czinn S.J."/>
            <person name="Correa P."/>
            <person name="Nakazawa T."/>
            <person name="Keelan M."/>
            <person name="Morningstar L."/>
            <person name="Santana-Cruz I."/>
            <person name="Maroo A."/>
            <person name="McCracken C."/>
            <person name="Shefchek K."/>
            <person name="Daugherty S."/>
            <person name="Song Y."/>
            <person name="Fraser C.M."/>
            <person name="Fricke W.F."/>
        </authorList>
    </citation>
    <scope>NUCLEOTIDE SEQUENCE [LARGE SCALE GENOMIC DNA]</scope>
    <source>
        <strain evidence="1 2">R038b</strain>
    </source>
</reference>